<sequence length="3628" mass="365827">MRVRLRMTGWSLFSERSVLVLCKKSIALTLAATMMLPLTVIANPTGEQVVTGSASFNRSHNRLDINQGTNSAIINWQDFSIGAGETTKFIQPSATSAVLNRVVSGNPSQIYGNLTANGQVYLVNQNGILVGPSGMVDTKGFVASTLDVANEAFLAGGDLTFFGDSGANLINLGMINAVEGDVLLIAHSVQNAGTITAKEGTVALAAGSEVLVCASGEKRIYIRAGASDGKVENSGLIDSVSAELKALGGNEFALAVNNTGLVRATALEERGGRIWLVSATGTTENSGTLTAKRGDKGGEVQVLGDRVALTGSSLIDVSGDSGGGTALVGGDYQGKNSAVKNAVKTYVGKKTLIRADAGYNGHGGKVIVWADEGTQFAGTISARGGAEGGDGGFAEVSGKKVLAYQGTTDLRAPAGETGTLLLDPYSITIQERGDFPTPPFEPTKDKSIIGVDVLQGALASGNVTISTHGDGLGTQDGDITVLAPIEWSSGSDLVMEAANDIFINADISSLGSGTVTIKGASIAINNSIRTKGGNLNLTASIGTVTMADGASLTTTAEENSLTSSGSVTVTAETAISLQDIITTGASNAPFSSSAGGSIMIAGRSISLHGNLAATSASGTGGSVDLNGLVVLTADCSVTTNAAAVNFTSSIDSDGTPHSLAIEAGGGTVVFKGAIGQMAPLASLTVTSASQVDIEKNVTTNSTGGLSVTSSTIRLGDDDDLPPGSDAMTINTLVSAGPVSLNASNIYLDDAVTFVRGSGAIIFTGNLTSQAGKHHHLTFIGTGGGAITVTGEIGAIDHRLGNILVNSVTDLTFSGQVFAGSLVSLNGTGQVNIGGVQGYDDANGLQLETSGTANAFADDENIIIHSDVTLSNPAAPLSISTPMGNIDIVDNAKLTTEGGSISLSAGGEALTLGEATELNSKGGAINLSAGGGVLTLGELTKLNSTGGAISLSAGGGALTLKNATELNSKGGGISLSAEGGALTLGGTAKLESTSGLISLTGKGVLQSANSVIKTHAGSIYIDGGASPITLAGLVQSTDAGEIKIVNATDVILNFIGTFGTVILGEVGKELTGTVSQPAGGIIYASTLMGDAHEVTIMNSMIGNLGAFKATGAMTLQDNKGPSTAAGLKLTGNVTVGAASTIETRDGLLDLGAFSLNAAGFGLSLTGVGVSQGDGSAILASTADINGGSGDISLFSAFNDFTGQVRVNSSGSQVSIRDANQLSMKTLGKLAATTSIKAWAGTTLLLTLEDIATTSGNIEFCSLNGDLSTPGKLATGSGSVLVSAKNQVTLSRSIISTSGDLKVDAATITQSSGSSVEPLLLKTGSAGTITVTATDGIVMGQYCSYLSDTGTIAIKTGGSADLADITSNGTLTVNAVGSVQQTGAGILHAAQLSITAKDVELKNANEVDTLAADLSGNLAFVNNQTLTVGSVDSTVGISAKASVLLRTTDGDLFLEQTVTGGSDIVLVSAENFTNNVDKDALSVGVGNSWQVWSKTPTLPGALKGLVPNFKQYNATYGTTSVATGATGNGLLYTLAPKLTVALQGAVERSYNGGVDATLAQDNYLIAGSLTGDSVVLSTAGKFENKHVDDNKKITVNVTIDSASQGGILVYGYQLATGSELIEAKIGKIIPVNLTITTDAVSKTYDGSFNASGQAAVASGTLFDTDSISGGTFAFTNANAGIGNKVVTVSDVTVTDGNGGSNYLVNYAKNSTSTINKASLTISSSDVTKTYDGNVTAAGSAKVTAGTLYNNVSNKGVLDSISGGSFEFTDANAGIGNKAVSVDVVTVNDGNSGNNYAVIYAKNSTSTINKASLTISSSDVTKTYDGNVTAAGSAKVTAGTLYNNVSNKGVLDSISGGSFEFTDANAGIGNKAVSVDVVTVNDGNSGNNYAVIYAKNSTSTINKASLTISSSDVTKTYDGNVTAAGSAKVTAGTLYNNVSNKGVLDSISGGSFEFTDANAGIGNKAVSVDVVTVNDGNSGNNYAVIYAKNSTSTINKASLTISSSDVTKTYDGNVKAAGSAKVTAGTLYNNVSNKGVLDSISGGSFEFTDANAGIGNKAVNVDVVTVNDGNSGNNYAVIYAKNSTSTINKASLTISSSDVTKTYDGNVKAAGSAKVTAGTLYNNVSNKGVLDSISGGSFEFTDANAGIGNKAVNVDVVTVNDGNSGNNYAVIYANNSTSTINKASLTISSSDVTKTYDGNVKAAGSAKVTAGTLYNNVSNKGVLDSISGGSFEFTDANAGIGNKAVNVDVVTVNDGNSGNNYAVIYAKNSTSTINKASLTISSSDVTKTYDGNVTAAGSAKVTAGTLYNNVSNKGVLDSISGGSFEFTDANAGIGNKAVNVDVVTVNDGNSGNNYAVIYANNSTSTINKASLTISSSDVTKTYDGNVKAAGSAKVTAGTLYNNVSNKGVLDSISGGSFEFTDANAGIGNKAVNVDVVTVNDGNSGNNYAVIYAKNSTSTINKASLTISSSDVTKTYDGNVTAAGSAKVTAGTLYNNVSNKGVLDSISGGSFEFTDANAGIGNKAVNVDVVTVNDGNSGNNYAVIYANNSTSTINKASLTISSSDVTKTYDGNVTAAGSAKVTAGTLYNNVSNKGVLDSISGGSFEFTDANAGIGNKAVNVDVVTVNDGNSGNNYAVIYAKNSTSTINKASLTISSSDVTKTYDGNVTAAGSAKVTAGTLYNNVSNKGVLDSISGGSFEFTDANAGIGNKAVSVDVVTVNDGNSGNNYAVIYAKNSTSTINKASLTISSSDVTKTYDGNVTAAGSAKVTAGTLYNNVSNKGVLDSISGGSFEFTDANAGIGNKAVSVDVVTVNDGNSGNNYAVIYAKNSTSTINKASLTISSSDVTKTYDGNVKAAGSAKVTAGTLYNNVSNKGVLDSISGGSFEFTDANAGIGNKAVNVDVVTVNDGNSGNNYAVIYANNSTSTINKASLTISSSDVTKTYDGNVTAAGSAKVTAGTLYNNVSNKGVLDSISGGSFEFTDANAGIGNKAVNVDVVTVNDGNSGNNYAVIYAKNSTSTINKASLTISSSDVTKTYDGNVTAAGSAKVTAGTLYNNVSNKGVLDSISGGSFEFTDANAGIGNKAVSVDVVTVNDGNSGNNYAVIYAKNSTSTINKASLTISSSDVTKTYDGNVTAAGSAKVTAGTLYNNVSNKGVLDSISGGSFEFTDANAGIGNKAVNVDVVTVNDGNSGNNYAVTYANNTSSTINPYEVHLTGSRDYDGTAVVASDIFNTGSLVGSETLTLSGSGTMASKNVVTNGTVSLGTLALVDDTGLASNYILTGGTQTATITPASLTLSGITAKNKVYNADKTATVNTGSANYTGLFAGDLVSVNASGLFSDKNVANGKTVTLASSYSGADIGNYRITNQATTMASITARRVLLTVDGAMKVYGDADPLFTSVAELQQGDRGLMGGDSLSATLIRRAGENVGSYSIGLGTLANNNYAITYLAADLTISPATLTYVADAVNRNYGDANPLFTGKVIGFKNSETLASATVGDAIYSTDATIKSKIGTYAIYGSGLTGLNGNYVFVQDVNNVSALSVLSAATPESSFTSIINEKEIGDLSDTLTMSKDNFMCCQPLFSIEIEGHADRDAGNEIAELFSSEIQFEEDLTGFGRYSLGEEGDGQQSVRNYLH</sequence>
<evidence type="ECO:0000256" key="3">
    <source>
        <dbReference type="ARBA" id="ARBA00022729"/>
    </source>
</evidence>
<keyword evidence="2" id="KW-0964">Secreted</keyword>
<dbReference type="InterPro" id="IPR041286">
    <property type="entry name" value="MBG_2"/>
</dbReference>
<dbReference type="InterPro" id="IPR008638">
    <property type="entry name" value="FhaB/CdiA-like_TPS"/>
</dbReference>
<dbReference type="Pfam" id="PF18676">
    <property type="entry name" value="MBG_2"/>
    <property type="match status" value="2"/>
</dbReference>
<evidence type="ECO:0000313" key="6">
    <source>
        <dbReference type="Proteomes" id="UP000000602"/>
    </source>
</evidence>
<dbReference type="InterPro" id="IPR011050">
    <property type="entry name" value="Pectin_lyase_fold/virulence"/>
</dbReference>
<gene>
    <name evidence="5" type="ordered locus">DP1520</name>
</gene>
<feature type="domain" description="Filamentous haemagglutinin FhaB/tRNA nuclease CdiA-like TPS" evidence="4">
    <location>
        <begin position="40"/>
        <end position="152"/>
    </location>
</feature>
<evidence type="ECO:0000259" key="4">
    <source>
        <dbReference type="SMART" id="SM00912"/>
    </source>
</evidence>
<dbReference type="SUPFAM" id="SSF51126">
    <property type="entry name" value="Pectin lyase-like"/>
    <property type="match status" value="1"/>
</dbReference>
<evidence type="ECO:0000313" key="5">
    <source>
        <dbReference type="EMBL" id="CAG36249.1"/>
    </source>
</evidence>
<dbReference type="Pfam" id="PF18657">
    <property type="entry name" value="YDG"/>
    <property type="match status" value="19"/>
</dbReference>
<organism evidence="5 6">
    <name type="scientific">Desulfotalea psychrophila (strain LSv54 / DSM 12343)</name>
    <dbReference type="NCBI Taxonomy" id="177439"/>
    <lineage>
        <taxon>Bacteria</taxon>
        <taxon>Pseudomonadati</taxon>
        <taxon>Thermodesulfobacteriota</taxon>
        <taxon>Desulfobulbia</taxon>
        <taxon>Desulfobulbales</taxon>
        <taxon>Desulfocapsaceae</taxon>
        <taxon>Desulfotalea</taxon>
    </lineage>
</organism>
<dbReference type="STRING" id="177439.DP1520"/>
<dbReference type="Proteomes" id="UP000000602">
    <property type="component" value="Chromosome"/>
</dbReference>
<dbReference type="OrthoDB" id="1776524at2"/>
<dbReference type="InterPro" id="IPR012334">
    <property type="entry name" value="Pectin_lyas_fold"/>
</dbReference>
<dbReference type="PANTHER" id="PTHR12338:SF8">
    <property type="entry name" value="HEME_HEMOPEXIN-BINDING PROTEIN"/>
    <property type="match status" value="1"/>
</dbReference>
<proteinExistence type="predicted"/>
<protein>
    <recommendedName>
        <fullName evidence="4">Filamentous haemagglutinin FhaB/tRNA nuclease CdiA-like TPS domain-containing protein</fullName>
    </recommendedName>
</protein>
<dbReference type="GO" id="GO:0005576">
    <property type="term" value="C:extracellular region"/>
    <property type="evidence" value="ECO:0007669"/>
    <property type="project" value="UniProtKB-SubCell"/>
</dbReference>
<dbReference type="Gene3D" id="2.160.20.10">
    <property type="entry name" value="Single-stranded right-handed beta-helix, Pectin lyase-like"/>
    <property type="match status" value="1"/>
</dbReference>
<evidence type="ECO:0000256" key="2">
    <source>
        <dbReference type="ARBA" id="ARBA00022525"/>
    </source>
</evidence>
<dbReference type="SMART" id="SM00912">
    <property type="entry name" value="Haemagg_act"/>
    <property type="match status" value="1"/>
</dbReference>
<dbReference type="NCBIfam" id="TIGR01901">
    <property type="entry name" value="adhes_NPXG"/>
    <property type="match status" value="1"/>
</dbReference>
<dbReference type="EMBL" id="CR522870">
    <property type="protein sequence ID" value="CAG36249.1"/>
    <property type="molecule type" value="Genomic_DNA"/>
</dbReference>
<name>Q6AN25_DESPS</name>
<dbReference type="HOGENOM" id="CLU_225712_0_0_7"/>
<comment type="subcellular location">
    <subcellularLocation>
        <location evidence="1">Secreted</location>
    </subcellularLocation>
</comment>
<keyword evidence="6" id="KW-1185">Reference proteome</keyword>
<keyword evidence="3" id="KW-0732">Signal</keyword>
<dbReference type="PANTHER" id="PTHR12338">
    <property type="entry name" value="AUTOTRANSPORTER"/>
    <property type="match status" value="1"/>
</dbReference>
<dbReference type="eggNOG" id="COG3210">
    <property type="taxonomic scope" value="Bacteria"/>
</dbReference>
<evidence type="ECO:0000256" key="1">
    <source>
        <dbReference type="ARBA" id="ARBA00004613"/>
    </source>
</evidence>
<dbReference type="KEGG" id="dps:DP1520"/>
<dbReference type="InterPro" id="IPR041248">
    <property type="entry name" value="YDG"/>
</dbReference>
<accession>Q6AN25</accession>
<reference evidence="6" key="1">
    <citation type="journal article" date="2004" name="Environ. Microbiol.">
        <title>The genome of Desulfotalea psychrophila, a sulfate-reducing bacterium from permanently cold Arctic sediments.</title>
        <authorList>
            <person name="Rabus R."/>
            <person name="Ruepp A."/>
            <person name="Frickey T."/>
            <person name="Rattei T."/>
            <person name="Fartmann B."/>
            <person name="Stark M."/>
            <person name="Bauer M."/>
            <person name="Zibat A."/>
            <person name="Lombardot T."/>
            <person name="Becker I."/>
            <person name="Amann J."/>
            <person name="Gellner K."/>
            <person name="Teeling H."/>
            <person name="Leuschner W.D."/>
            <person name="Gloeckner F.-O."/>
            <person name="Lupas A.N."/>
            <person name="Amann R."/>
            <person name="Klenk H.-P."/>
        </authorList>
    </citation>
    <scope>NUCLEOTIDE SEQUENCE [LARGE SCALE GENOMIC DNA]</scope>
    <source>
        <strain evidence="6">DSM 12343 / LSv54</strain>
    </source>
</reference>
<dbReference type="InterPro" id="IPR050909">
    <property type="entry name" value="Bact_Autotransporter_VF"/>
</dbReference>